<sequence>MKLSVVVPTLNSRDQLAACLGALSAADPTECLVVNGPSADGTSGMCRERDDVDVLVEIDARNVNVARNAGIQLARGDAVAFVSHDLTVDAGWTDAVERGLADAVATTGPVHAPDEPASDGPESRTIGGRQVTYLDGGNAAFSRDVLTELDGFDESLDVGGARDIAHRLAAIEESVHWEPSMTATRRSDTAIQPSVLADGGDGPNWQWRYRSLTYRLVKNYGLRPTVAYRVARHAVADGAGAARDVLGGEGTPSRWAGNGRDVFTGTLGGLTKGVRARLGDRTPRRNPNGLSARADRAVAVHDRRD</sequence>
<dbReference type="Proteomes" id="UP000326207">
    <property type="component" value="Unassembled WGS sequence"/>
</dbReference>
<evidence type="ECO:0000259" key="5">
    <source>
        <dbReference type="Pfam" id="PF00535"/>
    </source>
</evidence>
<dbReference type="EMBL" id="QJOW01000001">
    <property type="protein sequence ID" value="KAB7518117.1"/>
    <property type="molecule type" value="Genomic_DNA"/>
</dbReference>
<accession>A0A5N5U856</accession>
<keyword evidence="2" id="KW-0328">Glycosyltransferase</keyword>
<dbReference type="Pfam" id="PF00535">
    <property type="entry name" value="Glycos_transf_2"/>
    <property type="match status" value="1"/>
</dbReference>
<evidence type="ECO:0000256" key="4">
    <source>
        <dbReference type="SAM" id="MobiDB-lite"/>
    </source>
</evidence>
<reference evidence="9 10" key="1">
    <citation type="submission" date="2019-10" db="EMBL/GenBank/DDBJ databases">
        <title>Unraveling microbial dark matter from salterns through culturing: the case of the genus Halosegnis.</title>
        <authorList>
            <person name="Duran-Viseras A."/>
            <person name="Andrei A.-S."/>
            <person name="Vera-Gargallo B."/>
            <person name="Ghai R."/>
            <person name="Sanchez-Porro C."/>
            <person name="Ventosa A."/>
        </authorList>
    </citation>
    <scope>NUCLEOTIDE SEQUENCE [LARGE SCALE GENOMIC DNA]</scope>
    <source>
        <strain evidence="7 10">F17-44</strain>
        <strain evidence="6 11">F18-79</strain>
        <strain evidence="8 9">F19-13</strain>
    </source>
</reference>
<name>A0A5N5U856_9EURY</name>
<keyword evidence="3 6" id="KW-0808">Transferase</keyword>
<evidence type="ECO:0000313" key="7">
    <source>
        <dbReference type="EMBL" id="KAB7518117.1"/>
    </source>
</evidence>
<dbReference type="InterPro" id="IPR001173">
    <property type="entry name" value="Glyco_trans_2-like"/>
</dbReference>
<dbReference type="EMBL" id="QKKZ01000002">
    <property type="protein sequence ID" value="KAB7514805.1"/>
    <property type="molecule type" value="Genomic_DNA"/>
</dbReference>
<dbReference type="GO" id="GO:0016757">
    <property type="term" value="F:glycosyltransferase activity"/>
    <property type="evidence" value="ECO:0007669"/>
    <property type="project" value="UniProtKB-KW"/>
</dbReference>
<evidence type="ECO:0000256" key="1">
    <source>
        <dbReference type="ARBA" id="ARBA00006739"/>
    </source>
</evidence>
<accession>A0A5N5UKG6</accession>
<feature type="domain" description="Glycosyltransferase 2-like" evidence="5">
    <location>
        <begin position="4"/>
        <end position="92"/>
    </location>
</feature>
<dbReference type="PANTHER" id="PTHR43179">
    <property type="entry name" value="RHAMNOSYLTRANSFERASE WBBL"/>
    <property type="match status" value="1"/>
</dbReference>
<keyword evidence="11" id="KW-1185">Reference proteome</keyword>
<dbReference type="InterPro" id="IPR029044">
    <property type="entry name" value="Nucleotide-diphossugar_trans"/>
</dbReference>
<evidence type="ECO:0000256" key="2">
    <source>
        <dbReference type="ARBA" id="ARBA00022676"/>
    </source>
</evidence>
<comment type="caution">
    <text evidence="6">The sequence shown here is derived from an EMBL/GenBank/DDBJ whole genome shotgun (WGS) entry which is preliminary data.</text>
</comment>
<dbReference type="AlphaFoldDB" id="A0A5N5U856"/>
<dbReference type="OrthoDB" id="196370at2157"/>
<gene>
    <name evidence="6" type="ORF">DM867_06760</name>
    <name evidence="7" type="ORF">DMP03_01780</name>
    <name evidence="8" type="ORF">DP108_04155</name>
</gene>
<evidence type="ECO:0000313" key="10">
    <source>
        <dbReference type="Proteomes" id="UP000326302"/>
    </source>
</evidence>
<proteinExistence type="inferred from homology"/>
<accession>A0A5N5UH88</accession>
<evidence type="ECO:0000313" key="9">
    <source>
        <dbReference type="Proteomes" id="UP000326207"/>
    </source>
</evidence>
<evidence type="ECO:0000313" key="11">
    <source>
        <dbReference type="Proteomes" id="UP000326865"/>
    </source>
</evidence>
<evidence type="ECO:0000313" key="6">
    <source>
        <dbReference type="EMBL" id="KAB7514805.1"/>
    </source>
</evidence>
<feature type="region of interest" description="Disordered" evidence="4">
    <location>
        <begin position="274"/>
        <end position="305"/>
    </location>
</feature>
<evidence type="ECO:0000256" key="3">
    <source>
        <dbReference type="ARBA" id="ARBA00022679"/>
    </source>
</evidence>
<organism evidence="6 11">
    <name type="scientific">Halosegnis rubeus</name>
    <dbReference type="NCBI Taxonomy" id="2212850"/>
    <lineage>
        <taxon>Archaea</taxon>
        <taxon>Methanobacteriati</taxon>
        <taxon>Methanobacteriota</taxon>
        <taxon>Stenosarchaea group</taxon>
        <taxon>Halobacteria</taxon>
        <taxon>Halobacteriales</taxon>
        <taxon>Natronomonadaceae</taxon>
        <taxon>Halosegnis</taxon>
    </lineage>
</organism>
<dbReference type="CDD" id="cd00761">
    <property type="entry name" value="Glyco_tranf_GTA_type"/>
    <property type="match status" value="1"/>
</dbReference>
<dbReference type="Gene3D" id="3.90.550.10">
    <property type="entry name" value="Spore Coat Polysaccharide Biosynthesis Protein SpsA, Chain A"/>
    <property type="match status" value="1"/>
</dbReference>
<dbReference type="EMBL" id="QMDY01000002">
    <property type="protein sequence ID" value="KAB7519309.1"/>
    <property type="molecule type" value="Genomic_DNA"/>
</dbReference>
<dbReference type="SUPFAM" id="SSF53448">
    <property type="entry name" value="Nucleotide-diphospho-sugar transferases"/>
    <property type="match status" value="1"/>
</dbReference>
<dbReference type="PANTHER" id="PTHR43179:SF12">
    <property type="entry name" value="GALACTOFURANOSYLTRANSFERASE GLFT2"/>
    <property type="match status" value="1"/>
</dbReference>
<protein>
    <submittedName>
        <fullName evidence="6">Glycosyltransferase</fullName>
    </submittedName>
</protein>
<dbReference type="Proteomes" id="UP000326865">
    <property type="component" value="Unassembled WGS sequence"/>
</dbReference>
<evidence type="ECO:0000313" key="8">
    <source>
        <dbReference type="EMBL" id="KAB7519309.1"/>
    </source>
</evidence>
<feature type="compositionally biased region" description="Basic and acidic residues" evidence="4">
    <location>
        <begin position="293"/>
        <end position="305"/>
    </location>
</feature>
<dbReference type="RefSeq" id="WP_152119017.1">
    <property type="nucleotide sequence ID" value="NZ_QJOW01000001.1"/>
</dbReference>
<comment type="similarity">
    <text evidence="1">Belongs to the glycosyltransferase 2 family.</text>
</comment>
<dbReference type="Proteomes" id="UP000326302">
    <property type="component" value="Unassembled WGS sequence"/>
</dbReference>